<dbReference type="InterPro" id="IPR028992">
    <property type="entry name" value="Hedgehog/Intein_dom"/>
</dbReference>
<evidence type="ECO:0000313" key="3">
    <source>
        <dbReference type="Proteomes" id="UP000245708"/>
    </source>
</evidence>
<organism evidence="2 3">
    <name type="scientific">Roseicyclus mahoneyensis</name>
    <dbReference type="NCBI Taxonomy" id="164332"/>
    <lineage>
        <taxon>Bacteria</taxon>
        <taxon>Pseudomonadati</taxon>
        <taxon>Pseudomonadota</taxon>
        <taxon>Alphaproteobacteria</taxon>
        <taxon>Rhodobacterales</taxon>
        <taxon>Roseobacteraceae</taxon>
        <taxon>Roseicyclus</taxon>
    </lineage>
</organism>
<dbReference type="AlphaFoldDB" id="A0A316GG50"/>
<evidence type="ECO:0000313" key="2">
    <source>
        <dbReference type="EMBL" id="PWK59625.1"/>
    </source>
</evidence>
<dbReference type="EMBL" id="QGGW01000007">
    <property type="protein sequence ID" value="PWK59625.1"/>
    <property type="molecule type" value="Genomic_DNA"/>
</dbReference>
<protein>
    <submittedName>
        <fullName evidence="2">Hint domain-containing protein</fullName>
    </submittedName>
</protein>
<dbReference type="RefSeq" id="WP_170119093.1">
    <property type="nucleotide sequence ID" value="NZ_QGGW01000007.1"/>
</dbReference>
<dbReference type="Pfam" id="PF13403">
    <property type="entry name" value="Hint_2"/>
    <property type="match status" value="1"/>
</dbReference>
<reference evidence="2 3" key="1">
    <citation type="submission" date="2018-05" db="EMBL/GenBank/DDBJ databases">
        <title>Genomic Encyclopedia of Type Strains, Phase IV (KMG-IV): sequencing the most valuable type-strain genomes for metagenomic binning, comparative biology and taxonomic classification.</title>
        <authorList>
            <person name="Goeker M."/>
        </authorList>
    </citation>
    <scope>NUCLEOTIDE SEQUENCE [LARGE SCALE GENOMIC DNA]</scope>
    <source>
        <strain evidence="2 3">DSM 16097</strain>
    </source>
</reference>
<gene>
    <name evidence="2" type="ORF">C7455_107170</name>
</gene>
<sequence length="318" mass="34585">MSNFTYASYTSYREDPFFGGFMRFQYNGAGGTITDPTNGSALRPEMRNDDTFQVTESFTLYPDPDDPSIEVALTYVGTIEVNGELMPVFESIFFGDLYLFSQTAAPLPQALDVTTINEGEEFSFAMCFAEGTRIATPSGEMAVETLAPGDMVLTADGRAVPVLWVGIQTLRRGFAHEDRSPIKIAAGALGGGLPLRDLVVTADHGMILDGVIVTAGALVNGDTIRPVAREALPPRYRVWHIETEAHEVLLAEGAPTESFVCYTGRAGYDNFDGYMALFGVERMIPEMRLPRIAAARMLPPALRARLSGCVAQMENRAA</sequence>
<accession>A0A316GG50</accession>
<proteinExistence type="predicted"/>
<dbReference type="SUPFAM" id="SSF51294">
    <property type="entry name" value="Hedgehog/intein (Hint) domain"/>
    <property type="match status" value="1"/>
</dbReference>
<comment type="caution">
    <text evidence="2">The sequence shown here is derived from an EMBL/GenBank/DDBJ whole genome shotgun (WGS) entry which is preliminary data.</text>
</comment>
<keyword evidence="3" id="KW-1185">Reference proteome</keyword>
<dbReference type="Gene3D" id="2.170.16.10">
    <property type="entry name" value="Hedgehog/Intein (Hint) domain"/>
    <property type="match status" value="1"/>
</dbReference>
<evidence type="ECO:0000259" key="1">
    <source>
        <dbReference type="Pfam" id="PF13403"/>
    </source>
</evidence>
<dbReference type="Proteomes" id="UP000245708">
    <property type="component" value="Unassembled WGS sequence"/>
</dbReference>
<dbReference type="InterPro" id="IPR036844">
    <property type="entry name" value="Hint_dom_sf"/>
</dbReference>
<feature type="domain" description="Hedgehog/Intein (Hint)" evidence="1">
    <location>
        <begin position="126"/>
        <end position="260"/>
    </location>
</feature>
<name>A0A316GG50_9RHOB</name>